<dbReference type="SUPFAM" id="SSF50630">
    <property type="entry name" value="Acid proteases"/>
    <property type="match status" value="1"/>
</dbReference>
<dbReference type="PANTHER" id="PTHR38037:SF2">
    <property type="entry name" value="ATP-DEPENDENT ZINC PROTEASE DOMAIN-CONTAINING PROTEIN-RELATED"/>
    <property type="match status" value="1"/>
</dbReference>
<dbReference type="EMBL" id="CP014671">
    <property type="protein sequence ID" value="ANX04088.1"/>
    <property type="molecule type" value="Genomic_DNA"/>
</dbReference>
<dbReference type="Proteomes" id="UP000092952">
    <property type="component" value="Chromosome"/>
</dbReference>
<dbReference type="STRING" id="1810504.PG2T_07760"/>
<keyword evidence="3" id="KW-1185">Reference proteome</keyword>
<dbReference type="InterPro" id="IPR008503">
    <property type="entry name" value="Asp_endopeptidase"/>
</dbReference>
<feature type="domain" description="Retropepsin-like aspartic endopeptidase" evidence="1">
    <location>
        <begin position="14"/>
        <end position="148"/>
    </location>
</feature>
<name>A0A1B1YTH7_9GAMM</name>
<organism evidence="2 3">
    <name type="scientific">Immundisolibacter cernigliae</name>
    <dbReference type="NCBI Taxonomy" id="1810504"/>
    <lineage>
        <taxon>Bacteria</taxon>
        <taxon>Pseudomonadati</taxon>
        <taxon>Pseudomonadota</taxon>
        <taxon>Gammaproteobacteria</taxon>
        <taxon>Immundisolibacterales</taxon>
        <taxon>Immundisolibacteraceae</taxon>
        <taxon>Immundisolibacter</taxon>
    </lineage>
</organism>
<accession>A0A1B1YTH7</accession>
<dbReference type="InParanoid" id="A0A1B1YTH7"/>
<proteinExistence type="predicted"/>
<dbReference type="InterPro" id="IPR021109">
    <property type="entry name" value="Peptidase_aspartic_dom_sf"/>
</dbReference>
<dbReference type="AlphaFoldDB" id="A0A1B1YTH7"/>
<dbReference type="Gene3D" id="2.40.70.10">
    <property type="entry name" value="Acid Proteases"/>
    <property type="match status" value="1"/>
</dbReference>
<sequence length="158" mass="17748">MLCLLAAPAAARGVYGWVEFAELHLDGQPLRLKAKLDTGARSSSLDATDITPFERDGRRWVRFRVSRSGLQEAPLMEQPVVRYVRIKRHSGPHDRRPVIHLPLCLGDELRTVEVNLTDRGRFIYPLLLGRKALARLAVVDPARTFVREPRCQAGATGE</sequence>
<dbReference type="Pfam" id="PF05618">
    <property type="entry name" value="Zn_protease"/>
    <property type="match status" value="1"/>
</dbReference>
<evidence type="ECO:0000259" key="1">
    <source>
        <dbReference type="Pfam" id="PF05618"/>
    </source>
</evidence>
<dbReference type="PANTHER" id="PTHR38037">
    <property type="entry name" value="ZN_PROTEASE DOMAIN-CONTAINING PROTEIN"/>
    <property type="match status" value="1"/>
</dbReference>
<dbReference type="KEGG" id="gbi:PG2T_07760"/>
<evidence type="ECO:0000313" key="2">
    <source>
        <dbReference type="EMBL" id="ANX04088.1"/>
    </source>
</evidence>
<evidence type="ECO:0000313" key="3">
    <source>
        <dbReference type="Proteomes" id="UP000092952"/>
    </source>
</evidence>
<gene>
    <name evidence="2" type="ORF">PG2T_07760</name>
</gene>
<reference evidence="3" key="1">
    <citation type="submission" date="2016-03" db="EMBL/GenBank/DDBJ databases">
        <title>Complete genome sequence of Solimmundus cernigliae, representing a novel lineage of polycyclic aromatic hydrocarbon degraders within the Gammaproteobacteria.</title>
        <authorList>
            <person name="Singleton D.R."/>
            <person name="Dickey A.N."/>
            <person name="Scholl E.H."/>
            <person name="Wright F.A."/>
            <person name="Aitken M.D."/>
        </authorList>
    </citation>
    <scope>NUCLEOTIDE SEQUENCE [LARGE SCALE GENOMIC DNA]</scope>
    <source>
        <strain evidence="3">TR3.2</strain>
    </source>
</reference>
<protein>
    <recommendedName>
        <fullName evidence="1">Retropepsin-like aspartic endopeptidase domain-containing protein</fullName>
    </recommendedName>
</protein>